<reference evidence="1 2" key="1">
    <citation type="submission" date="2015-04" db="EMBL/GenBank/DDBJ databases">
        <title>Diachasmimorpha longicaudata entomopoxvirus genome.</title>
        <authorList>
            <person name="Coffman K.A."/>
            <person name="Burke G.R."/>
        </authorList>
    </citation>
    <scope>NUCLEOTIDE SEQUENCE [LARGE SCALE GENOMIC DNA]</scope>
</reference>
<proteinExistence type="predicted"/>
<protein>
    <submittedName>
        <fullName evidence="1">Putative myristylated membrane protein 2</fullName>
    </submittedName>
</protein>
<name>A0A7R5WJ69_9POXV</name>
<evidence type="ECO:0000313" key="2">
    <source>
        <dbReference type="Proteomes" id="UP000593702"/>
    </source>
</evidence>
<dbReference type="Pfam" id="PF03003">
    <property type="entry name" value="Pox_G9-A16"/>
    <property type="match status" value="1"/>
</dbReference>
<keyword evidence="2" id="KW-1185">Reference proteome</keyword>
<organism evidence="1 2">
    <name type="scientific">Diachasmimorpha longicaudata entomopoxvirus</name>
    <dbReference type="NCBI Taxonomy" id="109981"/>
    <lineage>
        <taxon>Viruses</taxon>
        <taxon>Varidnaviria</taxon>
        <taxon>Bamfordvirae</taxon>
        <taxon>Nucleocytoviricota</taxon>
        <taxon>Pokkesviricetes</taxon>
        <taxon>Chitovirales</taxon>
        <taxon>Poxviridae</taxon>
        <taxon>Entomopoxvirinae</taxon>
        <taxon>Epsilonentomopoxvirus</taxon>
        <taxon>Epsilonentomopoxvirus dlongicaudata</taxon>
        <taxon>Diachasmimorpha entomopoxvirus</taxon>
    </lineage>
</organism>
<dbReference type="EMBL" id="KR095315">
    <property type="protein sequence ID" value="AKS26353.1"/>
    <property type="molecule type" value="Genomic_DNA"/>
</dbReference>
<sequence length="298" mass="34822">MGGSHTKFERDHRVWGRNVTEEDVLPRADHFVMASYPLEDRIRQGRNKHYSEFKYVASEHLQDAQRRMYKGNATKCCLGAYRYERDQDDIFTCDPQSLDPQGVFCNEIMEKHCLEDDFISKCFLWIPSAVDNVNSPIHTFCKDETRRNDKRCQIYYTSMRETSMKHSAEIDAIFNEFSEEVKKEYLCMFPPASVLEDQKKTVTPYECWYKPCVLSPISELSSQNISKRQQCKLTICDIHIQELKTKKSDIQIACNKVYTKTDLIGKDSATFIDKETLFSVPDFDVFLPALIVLLFVYI</sequence>
<evidence type="ECO:0000313" key="1">
    <source>
        <dbReference type="EMBL" id="AKS26353.1"/>
    </source>
</evidence>
<accession>A0A7R5WJ69</accession>
<dbReference type="Proteomes" id="UP000593702">
    <property type="component" value="Segment"/>
</dbReference>
<dbReference type="InterPro" id="IPR004251">
    <property type="entry name" value="Pox_virus_G9/A16"/>
</dbReference>
<gene>
    <name evidence="1" type="ORF">DLEV_062</name>
</gene>